<sequence length="109" mass="11905">MAGSGIQGQYEEEFKALIRDIKGEGGKVICFIDEVHTLFNLGRAEVSIDAGQLIKPALARGLQLVGATTRSDPRFWRSWSGSAITVVLPELKVQASSSKPDLHVKLELR</sequence>
<dbReference type="HOGENOM" id="CLU_2184163_0_0_1"/>
<keyword evidence="2" id="KW-0067">ATP-binding</keyword>
<name>A0A067SM47_GALM3</name>
<dbReference type="PROSITE" id="PS00870">
    <property type="entry name" value="CLPAB_1"/>
    <property type="match status" value="1"/>
</dbReference>
<dbReference type="InterPro" id="IPR027417">
    <property type="entry name" value="P-loop_NTPase"/>
</dbReference>
<organism evidence="3 4">
    <name type="scientific">Galerina marginata (strain CBS 339.88)</name>
    <dbReference type="NCBI Taxonomy" id="685588"/>
    <lineage>
        <taxon>Eukaryota</taxon>
        <taxon>Fungi</taxon>
        <taxon>Dikarya</taxon>
        <taxon>Basidiomycota</taxon>
        <taxon>Agaricomycotina</taxon>
        <taxon>Agaricomycetes</taxon>
        <taxon>Agaricomycetidae</taxon>
        <taxon>Agaricales</taxon>
        <taxon>Agaricineae</taxon>
        <taxon>Strophariaceae</taxon>
        <taxon>Galerina</taxon>
    </lineage>
</organism>
<dbReference type="InterPro" id="IPR018368">
    <property type="entry name" value="ClpA/B_CS1"/>
</dbReference>
<dbReference type="Proteomes" id="UP000027222">
    <property type="component" value="Unassembled WGS sequence"/>
</dbReference>
<evidence type="ECO:0000313" key="3">
    <source>
        <dbReference type="EMBL" id="KDR71941.1"/>
    </source>
</evidence>
<protein>
    <recommendedName>
        <fullName evidence="5">ATPase AAA-type core domain-containing protein</fullName>
    </recommendedName>
</protein>
<evidence type="ECO:0000256" key="2">
    <source>
        <dbReference type="ARBA" id="ARBA00022840"/>
    </source>
</evidence>
<dbReference type="GO" id="GO:0042026">
    <property type="term" value="P:protein refolding"/>
    <property type="evidence" value="ECO:0007669"/>
    <property type="project" value="TreeGrafter"/>
</dbReference>
<dbReference type="Gene3D" id="3.40.50.300">
    <property type="entry name" value="P-loop containing nucleotide triphosphate hydrolases"/>
    <property type="match status" value="1"/>
</dbReference>
<dbReference type="OrthoDB" id="47330at2759"/>
<evidence type="ECO:0000256" key="1">
    <source>
        <dbReference type="ARBA" id="ARBA00022741"/>
    </source>
</evidence>
<keyword evidence="4" id="KW-1185">Reference proteome</keyword>
<evidence type="ECO:0008006" key="5">
    <source>
        <dbReference type="Google" id="ProtNLM"/>
    </source>
</evidence>
<evidence type="ECO:0000313" key="4">
    <source>
        <dbReference type="Proteomes" id="UP000027222"/>
    </source>
</evidence>
<dbReference type="AlphaFoldDB" id="A0A067SM47"/>
<dbReference type="InterPro" id="IPR050130">
    <property type="entry name" value="ClpA_ClpB"/>
</dbReference>
<dbReference type="SUPFAM" id="SSF52540">
    <property type="entry name" value="P-loop containing nucleoside triphosphate hydrolases"/>
    <property type="match status" value="1"/>
</dbReference>
<dbReference type="GO" id="GO:0034605">
    <property type="term" value="P:cellular response to heat"/>
    <property type="evidence" value="ECO:0007669"/>
    <property type="project" value="TreeGrafter"/>
</dbReference>
<accession>A0A067SM47</accession>
<dbReference type="PANTHER" id="PTHR11638:SF176">
    <property type="entry name" value="HEAT SHOCK PROTEIN 78, MITOCHONDRIAL"/>
    <property type="match status" value="1"/>
</dbReference>
<dbReference type="GO" id="GO:0016887">
    <property type="term" value="F:ATP hydrolysis activity"/>
    <property type="evidence" value="ECO:0007669"/>
    <property type="project" value="TreeGrafter"/>
</dbReference>
<keyword evidence="1" id="KW-0547">Nucleotide-binding</keyword>
<dbReference type="GO" id="GO:0005759">
    <property type="term" value="C:mitochondrial matrix"/>
    <property type="evidence" value="ECO:0007669"/>
    <property type="project" value="TreeGrafter"/>
</dbReference>
<dbReference type="GO" id="GO:0043335">
    <property type="term" value="P:protein unfolding"/>
    <property type="evidence" value="ECO:0007669"/>
    <property type="project" value="TreeGrafter"/>
</dbReference>
<dbReference type="STRING" id="685588.A0A067SM47"/>
<dbReference type="GO" id="GO:0005524">
    <property type="term" value="F:ATP binding"/>
    <property type="evidence" value="ECO:0007669"/>
    <property type="project" value="UniProtKB-KW"/>
</dbReference>
<proteinExistence type="predicted"/>
<gene>
    <name evidence="3" type="ORF">GALMADRAFT_143299</name>
</gene>
<reference evidence="4" key="1">
    <citation type="journal article" date="2014" name="Proc. Natl. Acad. Sci. U.S.A.">
        <title>Extensive sampling of basidiomycete genomes demonstrates inadequacy of the white-rot/brown-rot paradigm for wood decay fungi.</title>
        <authorList>
            <person name="Riley R."/>
            <person name="Salamov A.A."/>
            <person name="Brown D.W."/>
            <person name="Nagy L.G."/>
            <person name="Floudas D."/>
            <person name="Held B.W."/>
            <person name="Levasseur A."/>
            <person name="Lombard V."/>
            <person name="Morin E."/>
            <person name="Otillar R."/>
            <person name="Lindquist E.A."/>
            <person name="Sun H."/>
            <person name="LaButti K.M."/>
            <person name="Schmutz J."/>
            <person name="Jabbour D."/>
            <person name="Luo H."/>
            <person name="Baker S.E."/>
            <person name="Pisabarro A.G."/>
            <person name="Walton J.D."/>
            <person name="Blanchette R.A."/>
            <person name="Henrissat B."/>
            <person name="Martin F."/>
            <person name="Cullen D."/>
            <person name="Hibbett D.S."/>
            <person name="Grigoriev I.V."/>
        </authorList>
    </citation>
    <scope>NUCLEOTIDE SEQUENCE [LARGE SCALE GENOMIC DNA]</scope>
    <source>
        <strain evidence="4">CBS 339.88</strain>
    </source>
</reference>
<dbReference type="PANTHER" id="PTHR11638">
    <property type="entry name" value="ATP-DEPENDENT CLP PROTEASE"/>
    <property type="match status" value="1"/>
</dbReference>
<dbReference type="EMBL" id="KL142390">
    <property type="protein sequence ID" value="KDR71941.1"/>
    <property type="molecule type" value="Genomic_DNA"/>
</dbReference>